<evidence type="ECO:0000259" key="7">
    <source>
        <dbReference type="Pfam" id="PF02805"/>
    </source>
</evidence>
<evidence type="ECO:0000256" key="1">
    <source>
        <dbReference type="ARBA" id="ARBA00001947"/>
    </source>
</evidence>
<dbReference type="GO" id="GO:0003700">
    <property type="term" value="F:DNA-binding transcription factor activity"/>
    <property type="evidence" value="ECO:0007669"/>
    <property type="project" value="InterPro"/>
</dbReference>
<feature type="domain" description="HTH araC/xylS-type" evidence="6">
    <location>
        <begin position="102"/>
        <end position="133"/>
    </location>
</feature>
<dbReference type="InterPro" id="IPR018060">
    <property type="entry name" value="HTH_AraC"/>
</dbReference>
<gene>
    <name evidence="8" type="ORF">PG999_003060</name>
</gene>
<keyword evidence="4" id="KW-0010">Activator</keyword>
<name>A0AAW0RA48_9PEZI</name>
<accession>A0AAW0RA48</accession>
<evidence type="ECO:0000256" key="4">
    <source>
        <dbReference type="ARBA" id="ARBA00023159"/>
    </source>
</evidence>
<dbReference type="Gene3D" id="3.40.10.10">
    <property type="entry name" value="DNA Methylphosphotriester Repair Domain"/>
    <property type="match status" value="1"/>
</dbReference>
<keyword evidence="3" id="KW-0805">Transcription regulation</keyword>
<evidence type="ECO:0000256" key="2">
    <source>
        <dbReference type="ARBA" id="ARBA00022603"/>
    </source>
</evidence>
<dbReference type="Gene3D" id="1.10.10.60">
    <property type="entry name" value="Homeodomain-like"/>
    <property type="match status" value="1"/>
</dbReference>
<dbReference type="Pfam" id="PF00165">
    <property type="entry name" value="HTH_AraC"/>
    <property type="match status" value="1"/>
</dbReference>
<protein>
    <submittedName>
        <fullName evidence="8">Metal binding domain of Ada family protein</fullName>
    </submittedName>
</protein>
<dbReference type="InterPro" id="IPR035451">
    <property type="entry name" value="Ada-like_dom_sf"/>
</dbReference>
<organism evidence="8 9">
    <name type="scientific">Apiospora kogelbergensis</name>
    <dbReference type="NCBI Taxonomy" id="1337665"/>
    <lineage>
        <taxon>Eukaryota</taxon>
        <taxon>Fungi</taxon>
        <taxon>Dikarya</taxon>
        <taxon>Ascomycota</taxon>
        <taxon>Pezizomycotina</taxon>
        <taxon>Sordariomycetes</taxon>
        <taxon>Xylariomycetidae</taxon>
        <taxon>Amphisphaeriales</taxon>
        <taxon>Apiosporaceae</taxon>
        <taxon>Apiospora</taxon>
    </lineage>
</organism>
<dbReference type="GO" id="GO:0006281">
    <property type="term" value="P:DNA repair"/>
    <property type="evidence" value="ECO:0007669"/>
    <property type="project" value="InterPro"/>
</dbReference>
<evidence type="ECO:0000256" key="5">
    <source>
        <dbReference type="ARBA" id="ARBA00023163"/>
    </source>
</evidence>
<keyword evidence="9" id="KW-1185">Reference proteome</keyword>
<dbReference type="AlphaFoldDB" id="A0AAW0RA48"/>
<evidence type="ECO:0000313" key="8">
    <source>
        <dbReference type="EMBL" id="KAK8130680.1"/>
    </source>
</evidence>
<dbReference type="SUPFAM" id="SSF46689">
    <property type="entry name" value="Homeodomain-like"/>
    <property type="match status" value="1"/>
</dbReference>
<comment type="caution">
    <text evidence="8">The sequence shown here is derived from an EMBL/GenBank/DDBJ whole genome shotgun (WGS) entry which is preliminary data.</text>
</comment>
<proteinExistence type="predicted"/>
<dbReference type="Proteomes" id="UP001392437">
    <property type="component" value="Unassembled WGS sequence"/>
</dbReference>
<evidence type="ECO:0000313" key="9">
    <source>
        <dbReference type="Proteomes" id="UP001392437"/>
    </source>
</evidence>
<evidence type="ECO:0000256" key="3">
    <source>
        <dbReference type="ARBA" id="ARBA00023015"/>
    </source>
</evidence>
<reference evidence="8 9" key="1">
    <citation type="submission" date="2023-01" db="EMBL/GenBank/DDBJ databases">
        <title>Analysis of 21 Apiospora genomes using comparative genomics revels a genus with tremendous synthesis potential of carbohydrate active enzymes and secondary metabolites.</title>
        <authorList>
            <person name="Sorensen T."/>
        </authorList>
    </citation>
    <scope>NUCLEOTIDE SEQUENCE [LARGE SCALE GENOMIC DNA]</scope>
    <source>
        <strain evidence="8 9">CBS 117206</strain>
    </source>
</reference>
<feature type="domain" description="Ada DNA repair metal-binding" evidence="7">
    <location>
        <begin position="11"/>
        <end position="74"/>
    </location>
</feature>
<dbReference type="GO" id="GO:0008168">
    <property type="term" value="F:methyltransferase activity"/>
    <property type="evidence" value="ECO:0007669"/>
    <property type="project" value="UniProtKB-KW"/>
</dbReference>
<dbReference type="GO" id="GO:0008270">
    <property type="term" value="F:zinc ion binding"/>
    <property type="evidence" value="ECO:0007669"/>
    <property type="project" value="InterPro"/>
</dbReference>
<sequence length="230" mass="25496">MPHTSFASDSARWSAVRRKDAQADGLFVYCVRTTQIYCRPVCKARLARRDNVVFHDGPDAAARAGFRPCKRCKPHLGDRMPETAAVRHLESSSPPVGRLACLERMARQAGVSKWHFHRTFKEVTQMTPTAYLRQRLGSGSLPGFSETLGDSIMRSRSDEGTVSTATSEQGSVSIDSAETDLMAQPLYDEELGQPCVATPTFSDLYFDFESFIADLDSGLYDASPYLPDQE</sequence>
<dbReference type="GO" id="GO:0032259">
    <property type="term" value="P:methylation"/>
    <property type="evidence" value="ECO:0007669"/>
    <property type="project" value="UniProtKB-KW"/>
</dbReference>
<dbReference type="InterPro" id="IPR009057">
    <property type="entry name" value="Homeodomain-like_sf"/>
</dbReference>
<keyword evidence="5" id="KW-0804">Transcription</keyword>
<dbReference type="InterPro" id="IPR004026">
    <property type="entry name" value="Ada_DNA_repair_Zn-bd"/>
</dbReference>
<comment type="cofactor">
    <cofactor evidence="1">
        <name>Zn(2+)</name>
        <dbReference type="ChEBI" id="CHEBI:29105"/>
    </cofactor>
</comment>
<evidence type="ECO:0000259" key="6">
    <source>
        <dbReference type="Pfam" id="PF00165"/>
    </source>
</evidence>
<dbReference type="GO" id="GO:0043565">
    <property type="term" value="F:sequence-specific DNA binding"/>
    <property type="evidence" value="ECO:0007669"/>
    <property type="project" value="InterPro"/>
</dbReference>
<dbReference type="EMBL" id="JAQQWP010000002">
    <property type="protein sequence ID" value="KAK8130680.1"/>
    <property type="molecule type" value="Genomic_DNA"/>
</dbReference>
<dbReference type="Pfam" id="PF02805">
    <property type="entry name" value="Ada_Zn_binding"/>
    <property type="match status" value="1"/>
</dbReference>
<dbReference type="SUPFAM" id="SSF57884">
    <property type="entry name" value="Ada DNA repair protein, N-terminal domain (N-Ada 10)"/>
    <property type="match status" value="1"/>
</dbReference>
<keyword evidence="2" id="KW-0808">Transferase</keyword>
<keyword evidence="2" id="KW-0489">Methyltransferase</keyword>